<feature type="compositionally biased region" description="Acidic residues" evidence="1">
    <location>
        <begin position="164"/>
        <end position="190"/>
    </location>
</feature>
<dbReference type="RefSeq" id="WP_090218997.1">
    <property type="nucleotide sequence ID" value="NZ_FOYO01000001.1"/>
</dbReference>
<feature type="compositionally biased region" description="Basic and acidic residues" evidence="1">
    <location>
        <begin position="26"/>
        <end position="36"/>
    </location>
</feature>
<dbReference type="AlphaFoldDB" id="A0A1I6HRP1"/>
<reference evidence="3" key="1">
    <citation type="submission" date="2016-10" db="EMBL/GenBank/DDBJ databases">
        <authorList>
            <person name="Varghese N."/>
            <person name="Submissions S."/>
        </authorList>
    </citation>
    <scope>NUCLEOTIDE SEQUENCE [LARGE SCALE GENOMIC DNA]</scope>
    <source>
        <strain evidence="3">DSM 26921</strain>
    </source>
</reference>
<organism evidence="2 3">
    <name type="scientific">Litoreibacter janthinus</name>
    <dbReference type="NCBI Taxonomy" id="670154"/>
    <lineage>
        <taxon>Bacteria</taxon>
        <taxon>Pseudomonadati</taxon>
        <taxon>Pseudomonadota</taxon>
        <taxon>Alphaproteobacteria</taxon>
        <taxon>Rhodobacterales</taxon>
        <taxon>Roseobacteraceae</taxon>
        <taxon>Litoreibacter</taxon>
    </lineage>
</organism>
<evidence type="ECO:0000313" key="2">
    <source>
        <dbReference type="EMBL" id="SFR57093.1"/>
    </source>
</evidence>
<gene>
    <name evidence="2" type="ORF">SAMN04488002_3309</name>
</gene>
<feature type="compositionally biased region" description="Polar residues" evidence="1">
    <location>
        <begin position="63"/>
        <end position="76"/>
    </location>
</feature>
<dbReference type="Proteomes" id="UP000199658">
    <property type="component" value="Unassembled WGS sequence"/>
</dbReference>
<proteinExistence type="predicted"/>
<feature type="compositionally biased region" description="Basic and acidic residues" evidence="1">
    <location>
        <begin position="132"/>
        <end position="141"/>
    </location>
</feature>
<dbReference type="EMBL" id="FOYO01000001">
    <property type="protein sequence ID" value="SFR57093.1"/>
    <property type="molecule type" value="Genomic_DNA"/>
</dbReference>
<protein>
    <submittedName>
        <fullName evidence="2">Uncharacterized protein</fullName>
    </submittedName>
</protein>
<name>A0A1I6HRP1_9RHOB</name>
<feature type="compositionally biased region" description="Acidic residues" evidence="1">
    <location>
        <begin position="198"/>
        <end position="219"/>
    </location>
</feature>
<dbReference type="OrthoDB" id="7875768at2"/>
<sequence length="333" mass="37004">MSDPVTNVDVEDVLSSIRRLVSDTNAGHREASKTEDQPEPTDSVEPAPEEAKPAEALILTSALRVNSPTKDQPSETPHTEMPNFRHRVSGDTPEVADDNAAPVSDHADWPSMANEDYYEDDETSESAPVIDFIRHSRKVDVEPETVAEVEDAWATDLSEHSVDDEGDHPEEAASDEDQHEEASEASEQESPEPWANFDGDDFDDLEDEDDEPETIDELSNDSVEIDHDADDAEELSEASDEDDFEDTDILAEEVVFASAAAASVMPNSDEEETSEVDLGDFDESVIDEDALRDLVAEIVRQELTGELGERITRNVRKLVRREIHRALLTREFD</sequence>
<dbReference type="STRING" id="670154.SAMN04488002_3309"/>
<accession>A0A1I6HRP1</accession>
<evidence type="ECO:0000256" key="1">
    <source>
        <dbReference type="SAM" id="MobiDB-lite"/>
    </source>
</evidence>
<feature type="compositionally biased region" description="Acidic residues" evidence="1">
    <location>
        <begin position="142"/>
        <end position="153"/>
    </location>
</feature>
<feature type="region of interest" description="Disordered" evidence="1">
    <location>
        <begin position="19"/>
        <end position="247"/>
    </location>
</feature>
<feature type="compositionally biased region" description="Acidic residues" evidence="1">
    <location>
        <begin position="227"/>
        <end position="247"/>
    </location>
</feature>
<evidence type="ECO:0000313" key="3">
    <source>
        <dbReference type="Proteomes" id="UP000199658"/>
    </source>
</evidence>
<keyword evidence="3" id="KW-1185">Reference proteome</keyword>